<dbReference type="PRINTS" id="PR00249">
    <property type="entry name" value="GPCRSECRETIN"/>
</dbReference>
<comment type="subcellular location">
    <subcellularLocation>
        <location evidence="1">Cell membrane</location>
        <topology evidence="1">Multi-pass membrane protein</topology>
    </subcellularLocation>
</comment>
<feature type="compositionally biased region" description="Low complexity" evidence="9">
    <location>
        <begin position="467"/>
        <end position="523"/>
    </location>
</feature>
<organism evidence="14 15">
    <name type="scientific">Patiria miniata</name>
    <name type="common">Bat star</name>
    <name type="synonym">Asterina miniata</name>
    <dbReference type="NCBI Taxonomy" id="46514"/>
    <lineage>
        <taxon>Eukaryota</taxon>
        <taxon>Metazoa</taxon>
        <taxon>Echinodermata</taxon>
        <taxon>Eleutherozoa</taxon>
        <taxon>Asterozoa</taxon>
        <taxon>Asteroidea</taxon>
        <taxon>Valvatacea</taxon>
        <taxon>Valvatida</taxon>
        <taxon>Asterinidae</taxon>
        <taxon>Patiria</taxon>
    </lineage>
</organism>
<dbReference type="GO" id="GO:0005886">
    <property type="term" value="C:plasma membrane"/>
    <property type="evidence" value="ECO:0007669"/>
    <property type="project" value="UniProtKB-SubCell"/>
</dbReference>
<feature type="domain" description="G-protein coupled receptors family 2 profile 2" evidence="13">
    <location>
        <begin position="917"/>
        <end position="1155"/>
    </location>
</feature>
<evidence type="ECO:0000256" key="2">
    <source>
        <dbReference type="ARBA" id="ARBA00007343"/>
    </source>
</evidence>
<evidence type="ECO:0000259" key="12">
    <source>
        <dbReference type="PROSITE" id="PS50221"/>
    </source>
</evidence>
<dbReference type="CDD" id="cd00057">
    <property type="entry name" value="FA58C"/>
    <property type="match status" value="1"/>
</dbReference>
<dbReference type="OMA" id="AFWDFNG"/>
<dbReference type="Gene3D" id="1.20.1070.10">
    <property type="entry name" value="Rhodopsin 7-helix transmembrane proteins"/>
    <property type="match status" value="1"/>
</dbReference>
<dbReference type="PANTHER" id="PTHR12011">
    <property type="entry name" value="ADHESION G-PROTEIN COUPLED RECEPTOR"/>
    <property type="match status" value="1"/>
</dbReference>
<dbReference type="InterPro" id="IPR017981">
    <property type="entry name" value="GPCR_2-like_7TM"/>
</dbReference>
<evidence type="ECO:0000256" key="10">
    <source>
        <dbReference type="SAM" id="Phobius"/>
    </source>
</evidence>
<dbReference type="InterPro" id="IPR000832">
    <property type="entry name" value="GPCR_2_secretin-like"/>
</dbReference>
<dbReference type="SMART" id="SM00231">
    <property type="entry name" value="FA58C"/>
    <property type="match status" value="2"/>
</dbReference>
<dbReference type="Pfam" id="PF00754">
    <property type="entry name" value="F5_F8_type_C"/>
    <property type="match status" value="2"/>
</dbReference>
<evidence type="ECO:0000256" key="4">
    <source>
        <dbReference type="ARBA" id="ARBA00022692"/>
    </source>
</evidence>
<accession>A0A913ZXP5</accession>
<keyword evidence="8" id="KW-0325">Glycoprotein</keyword>
<feature type="transmembrane region" description="Helical" evidence="10">
    <location>
        <begin position="1134"/>
        <end position="1154"/>
    </location>
</feature>
<feature type="transmembrane region" description="Helical" evidence="10">
    <location>
        <begin position="982"/>
        <end position="1001"/>
    </location>
</feature>
<feature type="transmembrane region" description="Helical" evidence="10">
    <location>
        <begin position="916"/>
        <end position="944"/>
    </location>
</feature>
<protein>
    <submittedName>
        <fullName evidence="14">Uncharacterized protein</fullName>
    </submittedName>
</protein>
<evidence type="ECO:0000259" key="11">
    <source>
        <dbReference type="PROSITE" id="PS50022"/>
    </source>
</evidence>
<evidence type="ECO:0000256" key="7">
    <source>
        <dbReference type="ARBA" id="ARBA00023157"/>
    </source>
</evidence>
<dbReference type="PROSITE" id="PS50221">
    <property type="entry name" value="GAIN_B"/>
    <property type="match status" value="1"/>
</dbReference>
<keyword evidence="4 10" id="KW-0812">Transmembrane</keyword>
<name>A0A913ZXP5_PATMI</name>
<dbReference type="Proteomes" id="UP000887568">
    <property type="component" value="Unplaced"/>
</dbReference>
<dbReference type="InterPro" id="IPR000203">
    <property type="entry name" value="GPS"/>
</dbReference>
<dbReference type="OrthoDB" id="347083at2759"/>
<dbReference type="GO" id="GO:0004930">
    <property type="term" value="F:G protein-coupled receptor activity"/>
    <property type="evidence" value="ECO:0007669"/>
    <property type="project" value="InterPro"/>
</dbReference>
<sequence>MGSTIGGGYKDGCVGVVLRLMEICVSSVVNCAENPLGMESSLITDAMISASSSDSTGPAANARLHHASAGWKPKSYDSDPWIQVSFTEGAWLTRLSTQAADSPAPPPEGTLFDFHLLVRGDDMAWIRYPIVLSANYTEVGEIVKFDFEPSLRVIDVRLVIVRNPLIGLRMELYGCYEQPSTECAMATDCNATSLCDNGHCACAVTVSAVLSDRLPSCMECWSPLGLESGEIQDCQISASTSRATGPHTNARLGNPGAWSPEDSDPAPWLMVQFNQTTKVTGMSTHGEVIYILGFPDRDFIRTATVEYGGLATIFTIQENGEQKVFTLNSDETEIVTNIFPYPVETDFIKIVVVYPQASKIGLRLELLGCNLQATCILTSGNCAVDSDCRQGPVYDCVEQSCVPVNTTTERWLTSAATSAQPTTEMSQTTEKTTTNPTTTETQTTTVALTTTEELSTARVTTDEPTTEQRTTTEAKTTAKPSTEASTTSETTTVASTTSGTTTAAPTTSETTTAAPTTSQQTTVPSTAHYTTLLMTSSVEIPGLYSTKAPVCLPVEAVIATELTFSDGVYSETGPGQSQEFLDALRLEADSQGLSEQDTAFLCNSLSGSSTGISTVVSEVGLKVLLKVTANRTESIPSTDLIASVNFLDSVANSDWDSSDAGSSQVALERMVNVGSNLLDTGNEDSWKEAEVDEQVSGPIQIINSLEKMALKVGTKLNKKSSVEVVSENIGLNLYDISPDDLLLSGWNWTSKDAKFAAAIAAQEFQEKNFSAYERALLVGGVFRNIAVMSPKDIPDDDMAMTPERGQRLQNDIVTVMASSSDQISMSVSYSTPKDVGDVVIEEHERPQFTCVFWEFNKSSSTPGSGRWSDFGCYTVESDKETEDAVSCFCNHTTNFAVLMQVVDKPVTSDSDIHGNILLVLTYTCSTISIVSLVIALVVFFYLGSSLASERLTIHKNLMSALLLAMVLFLLGVASNLELIPCKIVAISLHYLFLAVFCWILVEGVHLYRQVIAVFEQGGSKLPLYYVVGWGVPALVVGVSLGIKYKLYGAGAHCWLTAQDGLIWAFVGPVILIITVNMMVLVMVVVVVTRAAALKCQTNLDRIRAACKSALMLVPLLGISWIIGLFTQYSIVLEYAFVILNGLQGFFMFVFYCLLSSEVRTALRHEMKKRADRNMDSSGNVGKTNVWTLSSNKTSHIRLVKVAPSTHNSDDA</sequence>
<feature type="transmembrane region" description="Helical" evidence="10">
    <location>
        <begin position="1062"/>
        <end position="1088"/>
    </location>
</feature>
<keyword evidence="6 10" id="KW-0472">Membrane</keyword>
<dbReference type="EnsemblMetazoa" id="XM_038200157.1">
    <property type="protein sequence ID" value="XP_038056085.1"/>
    <property type="gene ID" value="LOC119728083"/>
</dbReference>
<dbReference type="Pfam" id="PF00002">
    <property type="entry name" value="7tm_2"/>
    <property type="match status" value="1"/>
</dbReference>
<dbReference type="Gene3D" id="2.60.120.260">
    <property type="entry name" value="Galactose-binding domain-like"/>
    <property type="match status" value="2"/>
</dbReference>
<dbReference type="SUPFAM" id="SSF81321">
    <property type="entry name" value="Family A G protein-coupled receptor-like"/>
    <property type="match status" value="1"/>
</dbReference>
<dbReference type="AlphaFoldDB" id="A0A913ZXP5"/>
<feature type="transmembrane region" description="Helical" evidence="10">
    <location>
        <begin position="1022"/>
        <end position="1042"/>
    </location>
</feature>
<feature type="transmembrane region" description="Helical" evidence="10">
    <location>
        <begin position="1109"/>
        <end position="1128"/>
    </location>
</feature>
<keyword evidence="5 10" id="KW-1133">Transmembrane helix</keyword>
<feature type="compositionally biased region" description="Low complexity" evidence="9">
    <location>
        <begin position="422"/>
        <end position="456"/>
    </location>
</feature>
<dbReference type="InterPro" id="IPR057244">
    <property type="entry name" value="GAIN_B"/>
</dbReference>
<feature type="transmembrane region" description="Helical" evidence="10">
    <location>
        <begin position="956"/>
        <end position="976"/>
    </location>
</feature>
<feature type="domain" description="GAIN-B" evidence="12">
    <location>
        <begin position="720"/>
        <end position="905"/>
    </location>
</feature>
<dbReference type="PROSITE" id="PS50261">
    <property type="entry name" value="G_PROTEIN_RECEP_F2_4"/>
    <property type="match status" value="1"/>
</dbReference>
<dbReference type="InterPro" id="IPR032471">
    <property type="entry name" value="AGRL2-4_GAIN_subdom_A"/>
</dbReference>
<dbReference type="RefSeq" id="XP_038056085.1">
    <property type="nucleotide sequence ID" value="XM_038200157.1"/>
</dbReference>
<evidence type="ECO:0000313" key="15">
    <source>
        <dbReference type="Proteomes" id="UP000887568"/>
    </source>
</evidence>
<dbReference type="Gene3D" id="1.25.40.610">
    <property type="match status" value="1"/>
</dbReference>
<reference evidence="14" key="1">
    <citation type="submission" date="2022-11" db="UniProtKB">
        <authorList>
            <consortium name="EnsemblMetazoa"/>
        </authorList>
    </citation>
    <scope>IDENTIFICATION</scope>
</reference>
<evidence type="ECO:0000256" key="5">
    <source>
        <dbReference type="ARBA" id="ARBA00022989"/>
    </source>
</evidence>
<keyword evidence="3" id="KW-1003">Cell membrane</keyword>
<dbReference type="SMART" id="SM00303">
    <property type="entry name" value="GPS"/>
    <property type="match status" value="1"/>
</dbReference>
<feature type="domain" description="F5/8 type C" evidence="11">
    <location>
        <begin position="220"/>
        <end position="369"/>
    </location>
</feature>
<evidence type="ECO:0000256" key="6">
    <source>
        <dbReference type="ARBA" id="ARBA00023136"/>
    </source>
</evidence>
<dbReference type="InterPro" id="IPR008979">
    <property type="entry name" value="Galactose-bd-like_sf"/>
</dbReference>
<dbReference type="Gene3D" id="2.60.220.50">
    <property type="match status" value="1"/>
</dbReference>
<keyword evidence="15" id="KW-1185">Reference proteome</keyword>
<evidence type="ECO:0000256" key="1">
    <source>
        <dbReference type="ARBA" id="ARBA00004651"/>
    </source>
</evidence>
<proteinExistence type="inferred from homology"/>
<feature type="domain" description="F5/8 type C" evidence="11">
    <location>
        <begin position="31"/>
        <end position="175"/>
    </location>
</feature>
<evidence type="ECO:0000259" key="13">
    <source>
        <dbReference type="PROSITE" id="PS50261"/>
    </source>
</evidence>
<dbReference type="Pfam" id="PF01825">
    <property type="entry name" value="GPS"/>
    <property type="match status" value="1"/>
</dbReference>
<dbReference type="InterPro" id="IPR046338">
    <property type="entry name" value="GAIN_dom_sf"/>
</dbReference>
<dbReference type="Pfam" id="PF16489">
    <property type="entry name" value="GAIN"/>
    <property type="match status" value="1"/>
</dbReference>
<dbReference type="PROSITE" id="PS50022">
    <property type="entry name" value="FA58C_3"/>
    <property type="match status" value="2"/>
</dbReference>
<dbReference type="InterPro" id="IPR000421">
    <property type="entry name" value="FA58C"/>
</dbReference>
<dbReference type="GeneID" id="119728083"/>
<dbReference type="FunFam" id="1.20.1070.10:FF:000058">
    <property type="entry name" value="Adhesion G protein-coupled receptor F5"/>
    <property type="match status" value="1"/>
</dbReference>
<comment type="similarity">
    <text evidence="2">Belongs to the G-protein coupled receptor 2 family. Adhesion G-protein coupled receptor (ADGR) subfamily.</text>
</comment>
<evidence type="ECO:0000256" key="8">
    <source>
        <dbReference type="ARBA" id="ARBA00023180"/>
    </source>
</evidence>
<evidence type="ECO:0000256" key="3">
    <source>
        <dbReference type="ARBA" id="ARBA00022475"/>
    </source>
</evidence>
<dbReference type="GO" id="GO:0007166">
    <property type="term" value="P:cell surface receptor signaling pathway"/>
    <property type="evidence" value="ECO:0007669"/>
    <property type="project" value="InterPro"/>
</dbReference>
<feature type="region of interest" description="Disordered" evidence="9">
    <location>
        <begin position="413"/>
        <end position="523"/>
    </location>
</feature>
<dbReference type="PANTHER" id="PTHR12011:SF347">
    <property type="entry name" value="FI21270P1-RELATED"/>
    <property type="match status" value="1"/>
</dbReference>
<evidence type="ECO:0000313" key="14">
    <source>
        <dbReference type="EnsemblMetazoa" id="XP_038056085.1"/>
    </source>
</evidence>
<dbReference type="SUPFAM" id="SSF49785">
    <property type="entry name" value="Galactose-binding domain-like"/>
    <property type="match status" value="2"/>
</dbReference>
<keyword evidence="7" id="KW-1015">Disulfide bond</keyword>
<evidence type="ECO:0000256" key="9">
    <source>
        <dbReference type="SAM" id="MobiDB-lite"/>
    </source>
</evidence>